<feature type="compositionally biased region" description="Basic and acidic residues" evidence="1">
    <location>
        <begin position="41"/>
        <end position="67"/>
    </location>
</feature>
<proteinExistence type="predicted"/>
<organism evidence="2 3">
    <name type="scientific">Trichoplusia ni</name>
    <name type="common">Cabbage looper</name>
    <dbReference type="NCBI Taxonomy" id="7111"/>
    <lineage>
        <taxon>Eukaryota</taxon>
        <taxon>Metazoa</taxon>
        <taxon>Ecdysozoa</taxon>
        <taxon>Arthropoda</taxon>
        <taxon>Hexapoda</taxon>
        <taxon>Insecta</taxon>
        <taxon>Pterygota</taxon>
        <taxon>Neoptera</taxon>
        <taxon>Endopterygota</taxon>
        <taxon>Lepidoptera</taxon>
        <taxon>Glossata</taxon>
        <taxon>Ditrysia</taxon>
        <taxon>Noctuoidea</taxon>
        <taxon>Noctuidae</taxon>
        <taxon>Plusiinae</taxon>
        <taxon>Trichoplusia</taxon>
    </lineage>
</organism>
<evidence type="ECO:0000313" key="2">
    <source>
        <dbReference type="Proteomes" id="UP000322000"/>
    </source>
</evidence>
<dbReference type="KEGG" id="tnl:113498796"/>
<feature type="compositionally biased region" description="Pro residues" evidence="1">
    <location>
        <begin position="839"/>
        <end position="850"/>
    </location>
</feature>
<evidence type="ECO:0000256" key="1">
    <source>
        <dbReference type="SAM" id="MobiDB-lite"/>
    </source>
</evidence>
<feature type="region of interest" description="Disordered" evidence="1">
    <location>
        <begin position="41"/>
        <end position="74"/>
    </location>
</feature>
<feature type="region of interest" description="Disordered" evidence="1">
    <location>
        <begin position="1333"/>
        <end position="1370"/>
    </location>
</feature>
<gene>
    <name evidence="3" type="primary">LOC113498796</name>
</gene>
<dbReference type="InParanoid" id="A0A7E5W2K1"/>
<name>A0A7E5W2K1_TRINI</name>
<dbReference type="OrthoDB" id="3936150at2759"/>
<sequence>METQNFLFHIKNPKIKNILTNRLTTLLEELDAEETTPDANIKDIKTHKDPAKGTDADTTEKTAEDGTKQPQNDEDLLHLTMHNILLQGIIGHMDLNDVYKRVHTLMSNINLRDGKKDQNIKMDEMENLLTGNKASITKSAIEDKFLEELVNCNELQHQITEASTPQPKIESRKNIGVIKTPNVIIKTVIDITSIGDKAKEESKNQKDNIKGVIELVYNGKTIKFTTPDSDATNSIRKQKSNAVKPQVLKTIEIPNTKEDSDYKKIPKSYLKNFVEEYFKRFPQDKQISTEINEKYETKRMKRHIKIKYDNDDASKEKTKQKKKTEDDELYVEIETHFDSKGLKGEKKKKLIRSLIEKIQNAIHSDMDGKLISKTNGNKKKIKQLHVRKRTQNPLEHKDRVLVNKYTIPINDFERRQSNPITKTIKLHESSPLIGTRSGDDWRKSYSGPSFLTASKSINSGEMSEVDLDYSKVLDVNGIPQRLQKPLNTELSEETVSTNSYYDIGNMKFFIKDIDGSGFSIGFNQYVDEPPDPDTMKLFTGLENVIKTYHQNYDPADPVTTEAAPLIEEKAQDADQPNNEHIIVRRSVNKKRDYHSNEYKIIFDDNFLPYNNYRDIFESKKSDTDIEISKNQVKDMPLIVDENVFEKNLKPSEIFGLANLFQRKKRSINVKKISNLKSKIKLNRYLNTKAMSTKRIFLNKKRNKRQVNKIRIIATDMPHLTKNSDENIFVVSDENVFADRAIVKEVETAEIDHDKQEDTEYVPYQPEDNMPIPANYVTKLFDGRSRHNPLMAKYPHIFMEEVSRSREEYIPDNALLFGKIPGIGRIGPNMEPEKIEEIPTPEPPSAPPPIPTAADQSKSPKVQEIVNALAPSPTKTNYKVTVKIIPKNLTGLNSGFKEIHTSINKRFHKNGLMYSSLVNVSEISKVVKLNRSKDMIDFKPPDTVVARKIKDQQDKMQILLKQHARHINEQLSRLNEEKSNIESFLVDGDNGTDRFDEMDILPQAQAPVLAKPAKGIVSQLDNINQMTADAFKEMRTTLELTEPPTTTTMATTTEAQTFSEKLKHNIITTIEKNENLTDQILKKIDRNTEILQAFLKKLTEKIEQTPKPKEEESKSEQVNKFEANTFPEEWRNQGVQFNQNMVIRKNDSHISIPFVYAYQQPILSHKREPPVASVVYHGHIHTNTIHPKDIPISEEKDKVTAIHKVPETNQTRFFIDELENDYKVIQPSELVYRIQEEKDGSSIIITSPKLKKPTLREIIYYHIIERPYTKKNGKEGSSTDYQPTYEEIRRVFTNGPGFQYGRIKKNDLPNDGTGQIDIRHGDMSVSDQGNINFPLERASDKDNEAPKRRKRDTTIETSAFQRKKRESNIMSGLPNWPSTLYMNKQPAFTNLPNAIGDVNLTQNKDENQGMKVNGFPGFMPFGMGYTGNSGSLWNTQQMIVLITQRFDPDV</sequence>
<keyword evidence="2" id="KW-1185">Reference proteome</keyword>
<protein>
    <submittedName>
        <fullName evidence="3">Uncharacterized protein LOC113498796</fullName>
    </submittedName>
</protein>
<dbReference type="GeneID" id="113498796"/>
<feature type="region of interest" description="Disordered" evidence="1">
    <location>
        <begin position="832"/>
        <end position="855"/>
    </location>
</feature>
<dbReference type="Proteomes" id="UP000322000">
    <property type="component" value="Chromosome 11"/>
</dbReference>
<reference evidence="3" key="1">
    <citation type="submission" date="2025-08" db="UniProtKB">
        <authorList>
            <consortium name="RefSeq"/>
        </authorList>
    </citation>
    <scope>IDENTIFICATION</scope>
</reference>
<feature type="compositionally biased region" description="Basic and acidic residues" evidence="1">
    <location>
        <begin position="1336"/>
        <end position="1345"/>
    </location>
</feature>
<evidence type="ECO:0000313" key="3">
    <source>
        <dbReference type="RefSeq" id="XP_026734742.1"/>
    </source>
</evidence>
<accession>A0A7E5W2K1</accession>
<dbReference type="RefSeq" id="XP_026734742.1">
    <property type="nucleotide sequence ID" value="XM_026878941.1"/>
</dbReference>